<dbReference type="Gene3D" id="4.10.320.10">
    <property type="entry name" value="E3-binding domain"/>
    <property type="match status" value="2"/>
</dbReference>
<dbReference type="AlphaFoldDB" id="A0A3Q8BTY5"/>
<dbReference type="GO" id="GO:0031405">
    <property type="term" value="F:lipoic acid binding"/>
    <property type="evidence" value="ECO:0007669"/>
    <property type="project" value="TreeGrafter"/>
</dbReference>
<dbReference type="NCBIfam" id="NF011416">
    <property type="entry name" value="PRK14843.1"/>
    <property type="match status" value="1"/>
</dbReference>
<dbReference type="InterPro" id="IPR050743">
    <property type="entry name" value="2-oxoacid_DH_E2_comp"/>
</dbReference>
<dbReference type="InterPro" id="IPR001078">
    <property type="entry name" value="2-oxoacid_DH_actylTfrase"/>
</dbReference>
<dbReference type="InterPro" id="IPR036625">
    <property type="entry name" value="E3-bd_dom_sf"/>
</dbReference>
<comment type="similarity">
    <text evidence="2 6">Belongs to the 2-oxoacid dehydrogenase family.</text>
</comment>
<dbReference type="SUPFAM" id="SSF51230">
    <property type="entry name" value="Single hybrid motif"/>
    <property type="match status" value="1"/>
</dbReference>
<name>A0A3Q8BTY5_STRSU</name>
<dbReference type="InterPro" id="IPR004167">
    <property type="entry name" value="PSBD"/>
</dbReference>
<organism evidence="7">
    <name type="scientific">Streptococcus suis</name>
    <dbReference type="NCBI Taxonomy" id="1307"/>
    <lineage>
        <taxon>Bacteria</taxon>
        <taxon>Bacillati</taxon>
        <taxon>Bacillota</taxon>
        <taxon>Bacilli</taxon>
        <taxon>Lactobacillales</taxon>
        <taxon>Streptococcaceae</taxon>
        <taxon>Streptococcus</taxon>
    </lineage>
</organism>
<keyword evidence="4 6" id="KW-0450">Lipoyl</keyword>
<dbReference type="Pfam" id="PF02817">
    <property type="entry name" value="E3_binding"/>
    <property type="match status" value="2"/>
</dbReference>
<dbReference type="PANTHER" id="PTHR43178:SF5">
    <property type="entry name" value="LIPOAMIDE ACYLTRANSFERASE COMPONENT OF BRANCHED-CHAIN ALPHA-KETO ACID DEHYDROGENASE COMPLEX, MITOCHONDRIAL"/>
    <property type="match status" value="1"/>
</dbReference>
<evidence type="ECO:0000256" key="5">
    <source>
        <dbReference type="ARBA" id="ARBA00023315"/>
    </source>
</evidence>
<evidence type="ECO:0000256" key="4">
    <source>
        <dbReference type="ARBA" id="ARBA00022823"/>
    </source>
</evidence>
<dbReference type="SUPFAM" id="SSF47005">
    <property type="entry name" value="Peripheral subunit-binding domain of 2-oxo acid dehydrogenase complex"/>
    <property type="match status" value="2"/>
</dbReference>
<dbReference type="PROSITE" id="PS00189">
    <property type="entry name" value="LIPOYL"/>
    <property type="match status" value="1"/>
</dbReference>
<proteinExistence type="inferred from homology"/>
<dbReference type="Pfam" id="PF00198">
    <property type="entry name" value="2-oxoacid_dh"/>
    <property type="match status" value="1"/>
</dbReference>
<dbReference type="PROSITE" id="PS51826">
    <property type="entry name" value="PSBD"/>
    <property type="match status" value="2"/>
</dbReference>
<reference evidence="7" key="1">
    <citation type="journal article" date="2021" name="Front. Microbiol.">
        <title>Comparative Virulence and Genomic Analysis of Streptococcus suis Isolates.</title>
        <authorList>
            <person name="Nicholson T.L."/>
            <person name="Waack U."/>
            <person name="Anderson T.K."/>
            <person name="Bayles D.O."/>
            <person name="Zaia S.R."/>
            <person name="Goertz I."/>
            <person name="Eppinger M."/>
            <person name="Hau S.J."/>
            <person name="Brockmeier S.L."/>
            <person name="Shore S.M."/>
        </authorList>
    </citation>
    <scope>NUCLEOTIDE SEQUENCE</scope>
    <source>
        <strain evidence="7">SRD478</strain>
    </source>
</reference>
<dbReference type="GO" id="GO:0016407">
    <property type="term" value="F:acetyltransferase activity"/>
    <property type="evidence" value="ECO:0007669"/>
    <property type="project" value="TreeGrafter"/>
</dbReference>
<comment type="cofactor">
    <cofactor evidence="1 6">
        <name>(R)-lipoate</name>
        <dbReference type="ChEBI" id="CHEBI:83088"/>
    </cofactor>
</comment>
<dbReference type="PROSITE" id="PS50968">
    <property type="entry name" value="BIOTINYL_LIPOYL"/>
    <property type="match status" value="1"/>
</dbReference>
<dbReference type="PANTHER" id="PTHR43178">
    <property type="entry name" value="DIHYDROLIPOAMIDE ACETYLTRANSFERASE COMPONENT OF PYRUVATE DEHYDROGENASE COMPLEX"/>
    <property type="match status" value="1"/>
</dbReference>
<dbReference type="InterPro" id="IPR023213">
    <property type="entry name" value="CAT-like_dom_sf"/>
</dbReference>
<dbReference type="SUPFAM" id="SSF52777">
    <property type="entry name" value="CoA-dependent acyltransferases"/>
    <property type="match status" value="1"/>
</dbReference>
<evidence type="ECO:0000256" key="3">
    <source>
        <dbReference type="ARBA" id="ARBA00022679"/>
    </source>
</evidence>
<dbReference type="RefSeq" id="WP_053866902.1">
    <property type="nucleotide sequence ID" value="NZ_CP030010.1"/>
</dbReference>
<dbReference type="Gene3D" id="3.30.559.10">
    <property type="entry name" value="Chloramphenicol acetyltransferase-like domain"/>
    <property type="match status" value="1"/>
</dbReference>
<evidence type="ECO:0000313" key="7">
    <source>
        <dbReference type="EMBL" id="ASW50264.2"/>
    </source>
</evidence>
<dbReference type="EMBL" id="CP030010">
    <property type="protein sequence ID" value="ASW50264.2"/>
    <property type="molecule type" value="Genomic_DNA"/>
</dbReference>
<accession>A0A3Q8BTY5</accession>
<dbReference type="InterPro" id="IPR003016">
    <property type="entry name" value="2-oxoA_DH_lipoyl-BS"/>
</dbReference>
<dbReference type="InterPro" id="IPR000089">
    <property type="entry name" value="Biotin_lipoyl"/>
</dbReference>
<dbReference type="EC" id="2.3.1.-" evidence="6"/>
<dbReference type="GO" id="GO:0005524">
    <property type="term" value="F:ATP binding"/>
    <property type="evidence" value="ECO:0007669"/>
    <property type="project" value="UniProtKB-KW"/>
</dbReference>
<dbReference type="Proteomes" id="UP000323128">
    <property type="component" value="Chromosome"/>
</dbReference>
<evidence type="ECO:0000256" key="1">
    <source>
        <dbReference type="ARBA" id="ARBA00001938"/>
    </source>
</evidence>
<dbReference type="InterPro" id="IPR011053">
    <property type="entry name" value="Single_hybrid_motif"/>
</dbReference>
<evidence type="ECO:0000256" key="2">
    <source>
        <dbReference type="ARBA" id="ARBA00007317"/>
    </source>
</evidence>
<protein>
    <recommendedName>
        <fullName evidence="6">Dihydrolipoamide acetyltransferase component of pyruvate dehydrogenase complex</fullName>
        <ecNumber evidence="6">2.3.1.-</ecNumber>
    </recommendedName>
</protein>
<dbReference type="Gene3D" id="2.40.50.100">
    <property type="match status" value="1"/>
</dbReference>
<dbReference type="CDD" id="cd06849">
    <property type="entry name" value="lipoyl_domain"/>
    <property type="match status" value="1"/>
</dbReference>
<keyword evidence="5 6" id="KW-0012">Acyltransferase</keyword>
<evidence type="ECO:0000256" key="6">
    <source>
        <dbReference type="RuleBase" id="RU003423"/>
    </source>
</evidence>
<gene>
    <name evidence="7" type="ORF">A7J08_08260</name>
</gene>
<keyword evidence="3 6" id="KW-0808">Transferase</keyword>
<dbReference type="Pfam" id="PF00364">
    <property type="entry name" value="Biotin_lipoyl"/>
    <property type="match status" value="1"/>
</dbReference>
<dbReference type="GO" id="GO:0005737">
    <property type="term" value="C:cytoplasm"/>
    <property type="evidence" value="ECO:0007669"/>
    <property type="project" value="TreeGrafter"/>
</dbReference>
<sequence length="123" mass="14968">MKIGEIANKTNLPASTLRYYEKKGLLKVDRDKNGRRYYKESDIEWIKFIRRLKETGMLIKDIQHYSELRYVGSITMPERLQILQLHRNYVLEQQLKWTEYLQNLDDKIEFYQQSIKNTTKHNL</sequence>